<evidence type="ECO:0000313" key="2">
    <source>
        <dbReference type="EMBL" id="AGR42435.1"/>
    </source>
</evidence>
<dbReference type="InterPro" id="IPR009081">
    <property type="entry name" value="PP-bd_ACP"/>
</dbReference>
<accession>S5MKD1</accession>
<dbReference type="RefSeq" id="WP_020836666.1">
    <property type="nucleotide sequence ID" value="NC_021833.1"/>
</dbReference>
<name>S5MKD1_9MOLU</name>
<dbReference type="Gene3D" id="1.10.1200.10">
    <property type="entry name" value="ACP-like"/>
    <property type="match status" value="1"/>
</dbReference>
<dbReference type="InParanoid" id="S5MKD1"/>
<reference evidence="2 3" key="1">
    <citation type="journal article" date="2013" name="Genome Biol. Evol.">
        <title>Comparison of metabolic capacities and inference of gene content evolution in mosquito-associated Spiroplasma diminutum and S. taiwanense.</title>
        <authorList>
            <person name="Lo W.S."/>
            <person name="Ku C."/>
            <person name="Chen L.L."/>
            <person name="Chang T.H."/>
            <person name="Kuo C.H."/>
        </authorList>
    </citation>
    <scope>NUCLEOTIDE SEQUENCE [LARGE SCALE GENOMIC DNA]</scope>
    <source>
        <strain evidence="2 3">CUAS-1</strain>
    </source>
</reference>
<proteinExistence type="predicted"/>
<dbReference type="KEGG" id="sdi:SDIMI_v3c07310"/>
<dbReference type="EMBL" id="CP005076">
    <property type="protein sequence ID" value="AGR42435.1"/>
    <property type="molecule type" value="Genomic_DNA"/>
</dbReference>
<dbReference type="HOGENOM" id="CLU_108696_5_3_14"/>
<keyword evidence="3" id="KW-1185">Reference proteome</keyword>
<dbReference type="PROSITE" id="PS50075">
    <property type="entry name" value="CARRIER"/>
    <property type="match status" value="1"/>
</dbReference>
<protein>
    <submittedName>
        <fullName evidence="2">Putative acyl carrier protein</fullName>
    </submittedName>
</protein>
<dbReference type="STRING" id="1276221.SDIMI_v3c07310"/>
<evidence type="ECO:0000259" key="1">
    <source>
        <dbReference type="PROSITE" id="PS50075"/>
    </source>
</evidence>
<dbReference type="PATRIC" id="fig|1276221.3.peg.733"/>
<dbReference type="SUPFAM" id="SSF47336">
    <property type="entry name" value="ACP-like"/>
    <property type="match status" value="1"/>
</dbReference>
<feature type="domain" description="Carrier" evidence="1">
    <location>
        <begin position="1"/>
        <end position="73"/>
    </location>
</feature>
<dbReference type="InterPro" id="IPR036736">
    <property type="entry name" value="ACP-like_sf"/>
</dbReference>
<dbReference type="Pfam" id="PF00550">
    <property type="entry name" value="PP-binding"/>
    <property type="match status" value="1"/>
</dbReference>
<dbReference type="AlphaFoldDB" id="S5MKD1"/>
<gene>
    <name evidence="2" type="ORF">SDIMI_v3c07310</name>
</gene>
<organism evidence="2 3">
    <name type="scientific">Spiroplasma diminutum CUAS-1</name>
    <dbReference type="NCBI Taxonomy" id="1276221"/>
    <lineage>
        <taxon>Bacteria</taxon>
        <taxon>Bacillati</taxon>
        <taxon>Mycoplasmatota</taxon>
        <taxon>Mollicutes</taxon>
        <taxon>Entomoplasmatales</taxon>
        <taxon>Spiroplasmataceae</taxon>
        <taxon>Spiroplasma</taxon>
    </lineage>
</organism>
<dbReference type="OrthoDB" id="400913at2"/>
<sequence length="74" mass="8279">MNYFEEIKKALISKGAKGAITNGTEFKTMGLDSLDLMDMIITLEERLNITISDDDLLSINKVSDLLEVIEKLKS</sequence>
<dbReference type="Proteomes" id="UP000014983">
    <property type="component" value="Chromosome"/>
</dbReference>
<evidence type="ECO:0000313" key="3">
    <source>
        <dbReference type="Proteomes" id="UP000014983"/>
    </source>
</evidence>
<dbReference type="eggNOG" id="COG0236">
    <property type="taxonomic scope" value="Bacteria"/>
</dbReference>